<name>A0A8J7M5G6_9RHOB</name>
<organism evidence="1 2">
    <name type="scientific">Thermohalobaculum xanthum</name>
    <dbReference type="NCBI Taxonomy" id="2753746"/>
    <lineage>
        <taxon>Bacteria</taxon>
        <taxon>Pseudomonadati</taxon>
        <taxon>Pseudomonadota</taxon>
        <taxon>Alphaproteobacteria</taxon>
        <taxon>Rhodobacterales</taxon>
        <taxon>Paracoccaceae</taxon>
        <taxon>Thermohalobaculum</taxon>
    </lineage>
</organism>
<dbReference type="RefSeq" id="WP_200607930.1">
    <property type="nucleotide sequence ID" value="NZ_JAEHHL010000002.1"/>
</dbReference>
<dbReference type="AlphaFoldDB" id="A0A8J7M5G6"/>
<keyword evidence="2" id="KW-1185">Reference proteome</keyword>
<protein>
    <recommendedName>
        <fullName evidence="3">Oxidoreductase molybdopterin-binding domain-containing protein</fullName>
    </recommendedName>
</protein>
<dbReference type="Proteomes" id="UP000655420">
    <property type="component" value="Unassembled WGS sequence"/>
</dbReference>
<dbReference type="Gene3D" id="3.90.420.10">
    <property type="entry name" value="Oxidoreductase, molybdopterin-binding domain"/>
    <property type="match status" value="1"/>
</dbReference>
<proteinExistence type="predicted"/>
<evidence type="ECO:0000313" key="1">
    <source>
        <dbReference type="EMBL" id="MBK0398560.1"/>
    </source>
</evidence>
<gene>
    <name evidence="1" type="ORF">H0I76_05125</name>
</gene>
<sequence>MAQWGRGRLTIVIAAALSVTVALLSGPRALASGILVRDLLATPPIETQLSMEQLEALEPHVIATRTEFTDGEVRFEGPLVTDLLRFVGDRAWSSAKITAANDYAIDIPVSDFKAYGVILARRMNGRELSRRDKGPFWLMYPLDDFKELQDPVYNNRLIWQVVKIELK</sequence>
<comment type="caution">
    <text evidence="1">The sequence shown here is derived from an EMBL/GenBank/DDBJ whole genome shotgun (WGS) entry which is preliminary data.</text>
</comment>
<reference evidence="1" key="1">
    <citation type="submission" date="2020-12" db="EMBL/GenBank/DDBJ databases">
        <title>Bacterial taxonomy.</title>
        <authorList>
            <person name="Pan X."/>
        </authorList>
    </citation>
    <scope>NUCLEOTIDE SEQUENCE</scope>
    <source>
        <strain evidence="1">M0105</strain>
    </source>
</reference>
<dbReference type="EMBL" id="JAEHHL010000002">
    <property type="protein sequence ID" value="MBK0398560.1"/>
    <property type="molecule type" value="Genomic_DNA"/>
</dbReference>
<accession>A0A8J7M5G6</accession>
<evidence type="ECO:0000313" key="2">
    <source>
        <dbReference type="Proteomes" id="UP000655420"/>
    </source>
</evidence>
<evidence type="ECO:0008006" key="3">
    <source>
        <dbReference type="Google" id="ProtNLM"/>
    </source>
</evidence>
<dbReference type="InterPro" id="IPR036374">
    <property type="entry name" value="OxRdtase_Mopterin-bd_sf"/>
</dbReference>
<dbReference type="SUPFAM" id="SSF56524">
    <property type="entry name" value="Oxidoreductase molybdopterin-binding domain"/>
    <property type="match status" value="1"/>
</dbReference>